<protein>
    <recommendedName>
        <fullName evidence="1">Nucleoside phosphorylase domain-containing protein</fullName>
    </recommendedName>
</protein>
<dbReference type="SUPFAM" id="SSF53167">
    <property type="entry name" value="Purine and uridine phosphorylases"/>
    <property type="match status" value="1"/>
</dbReference>
<dbReference type="PANTHER" id="PTHR46832">
    <property type="entry name" value="5'-METHYLTHIOADENOSINE/S-ADENOSYLHOMOCYSTEINE NUCLEOSIDASE"/>
    <property type="match status" value="1"/>
</dbReference>
<evidence type="ECO:0000259" key="1">
    <source>
        <dbReference type="Pfam" id="PF01048"/>
    </source>
</evidence>
<dbReference type="InterPro" id="IPR035994">
    <property type="entry name" value="Nucleoside_phosphorylase_sf"/>
</dbReference>
<dbReference type="Proteomes" id="UP001210231">
    <property type="component" value="Unassembled WGS sequence"/>
</dbReference>
<evidence type="ECO:0000313" key="2">
    <source>
        <dbReference type="EMBL" id="MDA3614554.1"/>
    </source>
</evidence>
<evidence type="ECO:0000313" key="3">
    <source>
        <dbReference type="Proteomes" id="UP001210231"/>
    </source>
</evidence>
<proteinExistence type="predicted"/>
<name>A0ABT4UI96_9BACT</name>
<dbReference type="RefSeq" id="WP_407030879.1">
    <property type="nucleotide sequence ID" value="NZ_JAQGEF010000006.1"/>
</dbReference>
<accession>A0ABT4UI96</accession>
<keyword evidence="3" id="KW-1185">Reference proteome</keyword>
<comment type="caution">
    <text evidence="2">The sequence shown here is derived from an EMBL/GenBank/DDBJ whole genome shotgun (WGS) entry which is preliminary data.</text>
</comment>
<dbReference type="EMBL" id="JAQGEF010000006">
    <property type="protein sequence ID" value="MDA3614554.1"/>
    <property type="molecule type" value="Genomic_DNA"/>
</dbReference>
<gene>
    <name evidence="2" type="ORF">O3P16_07020</name>
</gene>
<feature type="domain" description="Nucleoside phosphorylase" evidence="1">
    <location>
        <begin position="35"/>
        <end position="196"/>
    </location>
</feature>
<dbReference type="InterPro" id="IPR000845">
    <property type="entry name" value="Nucleoside_phosphorylase_d"/>
</dbReference>
<dbReference type="PANTHER" id="PTHR46832:SF1">
    <property type="entry name" value="5'-METHYLTHIOADENOSINE_S-ADENOSYLHOMOCYSTEINE NUCLEOSIDASE"/>
    <property type="match status" value="1"/>
</dbReference>
<dbReference type="Pfam" id="PF01048">
    <property type="entry name" value="PNP_UDP_1"/>
    <property type="match status" value="1"/>
</dbReference>
<dbReference type="Gene3D" id="3.40.50.1580">
    <property type="entry name" value="Nucleoside phosphorylase domain"/>
    <property type="match status" value="1"/>
</dbReference>
<organism evidence="2 3">
    <name type="scientific">Polluticaenibacter yanchengensis</name>
    <dbReference type="NCBI Taxonomy" id="3014562"/>
    <lineage>
        <taxon>Bacteria</taxon>
        <taxon>Pseudomonadati</taxon>
        <taxon>Bacteroidota</taxon>
        <taxon>Chitinophagia</taxon>
        <taxon>Chitinophagales</taxon>
        <taxon>Chitinophagaceae</taxon>
        <taxon>Polluticaenibacter</taxon>
    </lineage>
</organism>
<sequence length="198" mass="21889">MHSDLSIIKSLIKQDPLFVFALESEAKEFFNHLNLLLVGVGKVNAAYHLTRQICKQRPGIIINLGSAGSNSFKTESLVCCHQFVQRDIDVTPLGFAKYETPYSDQPIILDNGLNIGNLPLGICGTGDNFETTHQQNIYNVIDMEAFSLASIARKENIPFLSIKYISDGADGNAAEDWSKMVHLAGQALRTVVDELFED</sequence>
<reference evidence="2 3" key="1">
    <citation type="submission" date="2022-12" db="EMBL/GenBank/DDBJ databases">
        <title>Chitinophagaceae gen. sp. nov., a new member of the family Chitinophagaceae, isolated from soil in a chemical factory.</title>
        <authorList>
            <person name="Ke Z."/>
        </authorList>
    </citation>
    <scope>NUCLEOTIDE SEQUENCE [LARGE SCALE GENOMIC DNA]</scope>
    <source>
        <strain evidence="2 3">LY-5</strain>
    </source>
</reference>